<dbReference type="GO" id="GO:0006935">
    <property type="term" value="P:chemotaxis"/>
    <property type="evidence" value="ECO:0007669"/>
    <property type="project" value="InterPro"/>
</dbReference>
<dbReference type="SMART" id="SM00283">
    <property type="entry name" value="MA"/>
    <property type="match status" value="1"/>
</dbReference>
<evidence type="ECO:0000256" key="4">
    <source>
        <dbReference type="SAM" id="Coils"/>
    </source>
</evidence>
<dbReference type="Gene3D" id="1.10.287.950">
    <property type="entry name" value="Methyl-accepting chemotaxis protein"/>
    <property type="match status" value="1"/>
</dbReference>
<dbReference type="GO" id="GO:0016020">
    <property type="term" value="C:membrane"/>
    <property type="evidence" value="ECO:0007669"/>
    <property type="project" value="InterPro"/>
</dbReference>
<sequence precursor="true">MKLSIRIIGVIIAIVLAGTATGVLFWFSIVALKTSTVQLSELAFQDKVTAAINMFVDLVARTYGKLRIENNRLVDANGVPLDGRFELVDTISKNMDIVATIFKAEGDDFIIVVTSIRKDDGSRAVGTFLGKDSAAYNPVRNKQRYIGRAMILGKEYFTAYDPYLDDKGNVIGILFVGVPAEKLNALAKEQQSKAMKNMSIALAIIVAGSIILVVVIFEITMAKAVKKLYPVIKSFSEGDFTAAYNIKTISKEFTELKTHLDELRSKLTPLFQQLQASAEKMLSASRDLSTTAEELSATSEELAAQMDNVNKNAQNASASIQEVTSGVQEVAASAQNVSKAAQSLTEKASSVKTAADRGNEAVKTIVQMITQTKESAQRTEKVVLELAESAKNIGQIVETINSIAEQTNLLALNAAIEAARAGEAGRGFAVVADEIRKLAEESKNATQKISEILSQIQQSAQKASMETVEAVKQVEKTAEQSVVIEKELSNILSEVREISGMIESLAASSQQMSAAAEEMSSAMDAATRSITDIAHQIDEMLNAVKQQAEASQQVSGSSEELSAIAESLVEQVKKFKI</sequence>
<keyword evidence="8" id="KW-1185">Reference proteome</keyword>
<dbReference type="InterPro" id="IPR004089">
    <property type="entry name" value="MCPsignal_dom"/>
</dbReference>
<dbReference type="InterPro" id="IPR033462">
    <property type="entry name" value="Cache_3-Cache_2"/>
</dbReference>
<evidence type="ECO:0000256" key="1">
    <source>
        <dbReference type="ARBA" id="ARBA00023224"/>
    </source>
</evidence>
<dbReference type="InterPro" id="IPR029151">
    <property type="entry name" value="Sensor-like_sf"/>
</dbReference>
<dbReference type="SUPFAM" id="SSF103190">
    <property type="entry name" value="Sensory domain-like"/>
    <property type="match status" value="1"/>
</dbReference>
<keyword evidence="5" id="KW-1133">Transmembrane helix</keyword>
<dbReference type="RefSeq" id="WP_013932438.1">
    <property type="nucleotide sequence ID" value="NC_015707.1"/>
</dbReference>
<proteinExistence type="inferred from homology"/>
<dbReference type="PRINTS" id="PR00260">
    <property type="entry name" value="CHEMTRNSDUCR"/>
</dbReference>
<evidence type="ECO:0000313" key="8">
    <source>
        <dbReference type="Proteomes" id="UP000006804"/>
    </source>
</evidence>
<comment type="similarity">
    <text evidence="2">Belongs to the methyl-accepting chemotaxis (MCP) protein family.</text>
</comment>
<dbReference type="OrthoDB" id="9814363at2"/>
<evidence type="ECO:0000259" key="6">
    <source>
        <dbReference type="PROSITE" id="PS50111"/>
    </source>
</evidence>
<dbReference type="PATRIC" id="fig|688269.3.peg.1176"/>
<evidence type="ECO:0000256" key="3">
    <source>
        <dbReference type="PROSITE-ProRule" id="PRU00284"/>
    </source>
</evidence>
<dbReference type="PANTHER" id="PTHR32089:SF112">
    <property type="entry name" value="LYSOZYME-LIKE PROTEIN-RELATED"/>
    <property type="match status" value="1"/>
</dbReference>
<dbReference type="Pfam" id="PF17201">
    <property type="entry name" value="Cache_3-Cache_2"/>
    <property type="match status" value="1"/>
</dbReference>
<evidence type="ECO:0000313" key="7">
    <source>
        <dbReference type="EMBL" id="AEH51219.1"/>
    </source>
</evidence>
<dbReference type="GO" id="GO:0007165">
    <property type="term" value="P:signal transduction"/>
    <property type="evidence" value="ECO:0007669"/>
    <property type="project" value="UniProtKB-KW"/>
</dbReference>
<keyword evidence="5" id="KW-0812">Transmembrane</keyword>
<dbReference type="Proteomes" id="UP000006804">
    <property type="component" value="Chromosome"/>
</dbReference>
<dbReference type="PANTHER" id="PTHR32089">
    <property type="entry name" value="METHYL-ACCEPTING CHEMOTAXIS PROTEIN MCPB"/>
    <property type="match status" value="1"/>
</dbReference>
<organism evidence="7 8">
    <name type="scientific">Pseudothermotoga thermarum DSM 5069</name>
    <dbReference type="NCBI Taxonomy" id="688269"/>
    <lineage>
        <taxon>Bacteria</taxon>
        <taxon>Thermotogati</taxon>
        <taxon>Thermotogota</taxon>
        <taxon>Thermotogae</taxon>
        <taxon>Thermotogales</taxon>
        <taxon>Thermotogaceae</taxon>
        <taxon>Pseudothermotoga</taxon>
    </lineage>
</organism>
<keyword evidence="4" id="KW-0175">Coiled coil</keyword>
<feature type="transmembrane region" description="Helical" evidence="5">
    <location>
        <begin position="7"/>
        <end position="29"/>
    </location>
</feature>
<keyword evidence="1 3" id="KW-0807">Transducer</keyword>
<accession>F7YX84</accession>
<dbReference type="Pfam" id="PF00015">
    <property type="entry name" value="MCPsignal"/>
    <property type="match status" value="1"/>
</dbReference>
<dbReference type="InterPro" id="IPR004090">
    <property type="entry name" value="Chemotax_Me-accpt_rcpt"/>
</dbReference>
<feature type="domain" description="Methyl-accepting transducer" evidence="6">
    <location>
        <begin position="291"/>
        <end position="527"/>
    </location>
</feature>
<evidence type="ECO:0000256" key="5">
    <source>
        <dbReference type="SAM" id="Phobius"/>
    </source>
</evidence>
<dbReference type="STRING" id="688269.Theth_1144"/>
<gene>
    <name evidence="7" type="ORF">Theth_1144</name>
</gene>
<name>F7YX84_9THEM</name>
<dbReference type="CDD" id="cd11386">
    <property type="entry name" value="MCP_signal"/>
    <property type="match status" value="1"/>
</dbReference>
<dbReference type="HOGENOM" id="CLU_000445_107_19_0"/>
<feature type="transmembrane region" description="Helical" evidence="5">
    <location>
        <begin position="198"/>
        <end position="217"/>
    </location>
</feature>
<dbReference type="SUPFAM" id="SSF58104">
    <property type="entry name" value="Methyl-accepting chemotaxis protein (MCP) signaling domain"/>
    <property type="match status" value="1"/>
</dbReference>
<keyword evidence="5" id="KW-0472">Membrane</keyword>
<dbReference type="PROSITE" id="PS50111">
    <property type="entry name" value="CHEMOTAXIS_TRANSDUC_2"/>
    <property type="match status" value="1"/>
</dbReference>
<dbReference type="KEGG" id="tta:Theth_1144"/>
<dbReference type="eggNOG" id="COG0840">
    <property type="taxonomic scope" value="Bacteria"/>
</dbReference>
<feature type="coiled-coil region" evidence="4">
    <location>
        <begin position="292"/>
        <end position="319"/>
    </location>
</feature>
<reference evidence="7 8" key="1">
    <citation type="submission" date="2010-11" db="EMBL/GenBank/DDBJ databases">
        <title>The complete genome of Thermotoga thermarum DSM 5069.</title>
        <authorList>
            <consortium name="US DOE Joint Genome Institute (JGI-PGF)"/>
            <person name="Lucas S."/>
            <person name="Copeland A."/>
            <person name="Lapidus A."/>
            <person name="Bruce D."/>
            <person name="Goodwin L."/>
            <person name="Pitluck S."/>
            <person name="Kyrpides N."/>
            <person name="Mavromatis K."/>
            <person name="Ivanova N."/>
            <person name="Zeytun A."/>
            <person name="Brettin T."/>
            <person name="Detter J.C."/>
            <person name="Tapia R."/>
            <person name="Han C."/>
            <person name="Land M."/>
            <person name="Hauser L."/>
            <person name="Markowitz V."/>
            <person name="Cheng J.-F."/>
            <person name="Hugenholtz P."/>
            <person name="Woyke T."/>
            <person name="Wu D."/>
            <person name="Spring S."/>
            <person name="Schroeder M."/>
            <person name="Brambilla E."/>
            <person name="Klenk H.-P."/>
            <person name="Eisen J.A."/>
        </authorList>
    </citation>
    <scope>NUCLEOTIDE SEQUENCE [LARGE SCALE GENOMIC DNA]</scope>
    <source>
        <strain evidence="7 8">DSM 5069</strain>
    </source>
</reference>
<evidence type="ECO:0000256" key="2">
    <source>
        <dbReference type="ARBA" id="ARBA00029447"/>
    </source>
</evidence>
<dbReference type="EMBL" id="CP002351">
    <property type="protein sequence ID" value="AEH51219.1"/>
    <property type="molecule type" value="Genomic_DNA"/>
</dbReference>
<dbReference type="GO" id="GO:0004888">
    <property type="term" value="F:transmembrane signaling receptor activity"/>
    <property type="evidence" value="ECO:0007669"/>
    <property type="project" value="InterPro"/>
</dbReference>
<dbReference type="AlphaFoldDB" id="F7YX84"/>
<protein>
    <submittedName>
        <fullName evidence="7">Methyl-accepting chemotaxis sensory transducer</fullName>
    </submittedName>
</protein>